<dbReference type="PANTHER" id="PTHR48024:SF56">
    <property type="entry name" value="HETEROGENEOUS NUCLEAR RIBONUCLEOPROTEIN A0"/>
    <property type="match status" value="1"/>
</dbReference>
<dbReference type="SMART" id="SM00360">
    <property type="entry name" value="RRM"/>
    <property type="match status" value="1"/>
</dbReference>
<dbReference type="OrthoDB" id="1109990at2759"/>
<keyword evidence="1 2" id="KW-0694">RNA-binding</keyword>
<dbReference type="InterPro" id="IPR050886">
    <property type="entry name" value="RNA-binding_reg"/>
</dbReference>
<dbReference type="Pfam" id="PF00076">
    <property type="entry name" value="RRM_1"/>
    <property type="match status" value="1"/>
</dbReference>
<dbReference type="Gene3D" id="3.30.70.330">
    <property type="match status" value="1"/>
</dbReference>
<dbReference type="AlphaFoldDB" id="A0A6D2II09"/>
<evidence type="ECO:0000313" key="5">
    <source>
        <dbReference type="Proteomes" id="UP000467841"/>
    </source>
</evidence>
<dbReference type="PROSITE" id="PS50102">
    <property type="entry name" value="RRM"/>
    <property type="match status" value="1"/>
</dbReference>
<comment type="caution">
    <text evidence="4">The sequence shown here is derived from an EMBL/GenBank/DDBJ whole genome shotgun (WGS) entry which is preliminary data.</text>
</comment>
<organism evidence="4 5">
    <name type="scientific">Microthlaspi erraticum</name>
    <dbReference type="NCBI Taxonomy" id="1685480"/>
    <lineage>
        <taxon>Eukaryota</taxon>
        <taxon>Viridiplantae</taxon>
        <taxon>Streptophyta</taxon>
        <taxon>Embryophyta</taxon>
        <taxon>Tracheophyta</taxon>
        <taxon>Spermatophyta</taxon>
        <taxon>Magnoliopsida</taxon>
        <taxon>eudicotyledons</taxon>
        <taxon>Gunneridae</taxon>
        <taxon>Pentapetalae</taxon>
        <taxon>rosids</taxon>
        <taxon>malvids</taxon>
        <taxon>Brassicales</taxon>
        <taxon>Brassicaceae</taxon>
        <taxon>Coluteocarpeae</taxon>
        <taxon>Microthlaspi</taxon>
    </lineage>
</organism>
<sequence length="95" mass="10135">MATKVYVESLSWNTTDETLMQAFSAYCNVLDATVSRDEDTGRSKGFGFVTFSTKDEAEAAIAGLNDQEVDGSKVKVSLADEGQITQDPSGDGEDA</sequence>
<evidence type="ECO:0000259" key="3">
    <source>
        <dbReference type="PROSITE" id="PS50102"/>
    </source>
</evidence>
<evidence type="ECO:0000256" key="2">
    <source>
        <dbReference type="PROSITE-ProRule" id="PRU00176"/>
    </source>
</evidence>
<dbReference type="InterPro" id="IPR012677">
    <property type="entry name" value="Nucleotide-bd_a/b_plait_sf"/>
</dbReference>
<proteinExistence type="predicted"/>
<dbReference type="SUPFAM" id="SSF54928">
    <property type="entry name" value="RNA-binding domain, RBD"/>
    <property type="match status" value="1"/>
</dbReference>
<dbReference type="GO" id="GO:0003723">
    <property type="term" value="F:RNA binding"/>
    <property type="evidence" value="ECO:0007669"/>
    <property type="project" value="UniProtKB-UniRule"/>
</dbReference>
<accession>A0A6D2II09</accession>
<dbReference type="InterPro" id="IPR000504">
    <property type="entry name" value="RRM_dom"/>
</dbReference>
<feature type="domain" description="RRM" evidence="3">
    <location>
        <begin position="3"/>
        <end position="81"/>
    </location>
</feature>
<dbReference type="InterPro" id="IPR035979">
    <property type="entry name" value="RBD_domain_sf"/>
</dbReference>
<dbReference type="EMBL" id="CACVBM020001063">
    <property type="protein sequence ID" value="CAA7027966.1"/>
    <property type="molecule type" value="Genomic_DNA"/>
</dbReference>
<keyword evidence="5" id="KW-1185">Reference proteome</keyword>
<dbReference type="GO" id="GO:0005634">
    <property type="term" value="C:nucleus"/>
    <property type="evidence" value="ECO:0007669"/>
    <property type="project" value="TreeGrafter"/>
</dbReference>
<reference evidence="4" key="1">
    <citation type="submission" date="2020-01" db="EMBL/GenBank/DDBJ databases">
        <authorList>
            <person name="Mishra B."/>
        </authorList>
    </citation>
    <scope>NUCLEOTIDE SEQUENCE [LARGE SCALE GENOMIC DNA]</scope>
</reference>
<evidence type="ECO:0000313" key="4">
    <source>
        <dbReference type="EMBL" id="CAA7027966.1"/>
    </source>
</evidence>
<name>A0A6D2II09_9BRAS</name>
<protein>
    <recommendedName>
        <fullName evidence="3">RRM domain-containing protein</fullName>
    </recommendedName>
</protein>
<dbReference type="PANTHER" id="PTHR48024">
    <property type="entry name" value="GEO13361P1-RELATED"/>
    <property type="match status" value="1"/>
</dbReference>
<evidence type="ECO:0000256" key="1">
    <source>
        <dbReference type="ARBA" id="ARBA00022884"/>
    </source>
</evidence>
<dbReference type="Proteomes" id="UP000467841">
    <property type="component" value="Unassembled WGS sequence"/>
</dbReference>
<gene>
    <name evidence="4" type="ORF">MERR_LOCUS15201</name>
</gene>